<dbReference type="EMBL" id="KN824285">
    <property type="protein sequence ID" value="KIM30313.1"/>
    <property type="molecule type" value="Genomic_DNA"/>
</dbReference>
<evidence type="ECO:0000256" key="2">
    <source>
        <dbReference type="SAM" id="MobiDB-lite"/>
    </source>
</evidence>
<feature type="region of interest" description="Disordered" evidence="2">
    <location>
        <begin position="1"/>
        <end position="132"/>
    </location>
</feature>
<accession>A0A0C2WVX6</accession>
<feature type="region of interest" description="Disordered" evidence="2">
    <location>
        <begin position="172"/>
        <end position="202"/>
    </location>
</feature>
<dbReference type="InterPro" id="IPR013087">
    <property type="entry name" value="Znf_C2H2_type"/>
</dbReference>
<keyword evidence="1" id="KW-0863">Zinc-finger</keyword>
<dbReference type="OrthoDB" id="3268653at2759"/>
<dbReference type="Proteomes" id="UP000054097">
    <property type="component" value="Unassembled WGS sequence"/>
</dbReference>
<protein>
    <recommendedName>
        <fullName evidence="3">C2H2-type domain-containing protein</fullName>
    </recommendedName>
</protein>
<dbReference type="PROSITE" id="PS50157">
    <property type="entry name" value="ZINC_FINGER_C2H2_2"/>
    <property type="match status" value="1"/>
</dbReference>
<evidence type="ECO:0000256" key="1">
    <source>
        <dbReference type="PROSITE-ProRule" id="PRU00042"/>
    </source>
</evidence>
<keyword evidence="1" id="KW-0862">Zinc</keyword>
<reference evidence="5" key="2">
    <citation type="submission" date="2015-01" db="EMBL/GenBank/DDBJ databases">
        <title>Evolutionary Origins and Diversification of the Mycorrhizal Mutualists.</title>
        <authorList>
            <consortium name="DOE Joint Genome Institute"/>
            <consortium name="Mycorrhizal Genomics Consortium"/>
            <person name="Kohler A."/>
            <person name="Kuo A."/>
            <person name="Nagy L.G."/>
            <person name="Floudas D."/>
            <person name="Copeland A."/>
            <person name="Barry K.W."/>
            <person name="Cichocki N."/>
            <person name="Veneault-Fourrey C."/>
            <person name="LaButti K."/>
            <person name="Lindquist E.A."/>
            <person name="Lipzen A."/>
            <person name="Lundell T."/>
            <person name="Morin E."/>
            <person name="Murat C."/>
            <person name="Riley R."/>
            <person name="Ohm R."/>
            <person name="Sun H."/>
            <person name="Tunlid A."/>
            <person name="Henrissat B."/>
            <person name="Grigoriev I.V."/>
            <person name="Hibbett D.S."/>
            <person name="Martin F."/>
        </authorList>
    </citation>
    <scope>NUCLEOTIDE SEQUENCE [LARGE SCALE GENOMIC DNA]</scope>
    <source>
        <strain evidence="5">MAFF 305830</strain>
    </source>
</reference>
<name>A0A0C2WVX6_SERVB</name>
<keyword evidence="1" id="KW-0479">Metal-binding</keyword>
<keyword evidence="5" id="KW-1185">Reference proteome</keyword>
<dbReference type="AlphaFoldDB" id="A0A0C2WVX6"/>
<dbReference type="HOGENOM" id="CLU_821747_0_0_1"/>
<organism evidence="4 5">
    <name type="scientific">Serendipita vermifera MAFF 305830</name>
    <dbReference type="NCBI Taxonomy" id="933852"/>
    <lineage>
        <taxon>Eukaryota</taxon>
        <taxon>Fungi</taxon>
        <taxon>Dikarya</taxon>
        <taxon>Basidiomycota</taxon>
        <taxon>Agaricomycotina</taxon>
        <taxon>Agaricomycetes</taxon>
        <taxon>Sebacinales</taxon>
        <taxon>Serendipitaceae</taxon>
        <taxon>Serendipita</taxon>
    </lineage>
</organism>
<gene>
    <name evidence="4" type="ORF">M408DRAFT_296713</name>
</gene>
<feature type="compositionally biased region" description="Low complexity" evidence="2">
    <location>
        <begin position="72"/>
        <end position="93"/>
    </location>
</feature>
<dbReference type="GO" id="GO:0008270">
    <property type="term" value="F:zinc ion binding"/>
    <property type="evidence" value="ECO:0007669"/>
    <property type="project" value="UniProtKB-KW"/>
</dbReference>
<evidence type="ECO:0000259" key="3">
    <source>
        <dbReference type="PROSITE" id="PS50157"/>
    </source>
</evidence>
<sequence length="338" mass="38212">MSPYPPSRSSLGLAGTLHRSPASTRSDRHLEAPAYSQNPHTDPYGNVAPMGGFSTHDSYGYLASQPSVDPMSSSLQQQQQQQQQHQQQQQQSQHPDAIYGPDPNAHYYRHSQSPVSPRPPLRSSPQQALYQPYPSAAPNITVTSVPAYPATVEDIVKLTQVSYLPQPSYHLQSPLPAVSPPSEMSEPERHSPTLQSRSRVPGQRVDVDTKMLDNSFRDNDVHSRVRRRVLDDLQREQWFHLNQDEPKMDVHAHRDILQHGLGMVGRSIYTVFLVEDKESNQWRCLFGSDNQQCKKSGKRFERVERAIEHVRSHLGHRPYACDGTCHKARSTGTIWYAG</sequence>
<dbReference type="Gene3D" id="3.30.160.60">
    <property type="entry name" value="Classic Zinc Finger"/>
    <property type="match status" value="1"/>
</dbReference>
<evidence type="ECO:0000313" key="4">
    <source>
        <dbReference type="EMBL" id="KIM30313.1"/>
    </source>
</evidence>
<feature type="domain" description="C2H2-type" evidence="3">
    <location>
        <begin position="291"/>
        <end position="318"/>
    </location>
</feature>
<evidence type="ECO:0000313" key="5">
    <source>
        <dbReference type="Proteomes" id="UP000054097"/>
    </source>
</evidence>
<reference evidence="4 5" key="1">
    <citation type="submission" date="2014-04" db="EMBL/GenBank/DDBJ databases">
        <authorList>
            <consortium name="DOE Joint Genome Institute"/>
            <person name="Kuo A."/>
            <person name="Zuccaro A."/>
            <person name="Kohler A."/>
            <person name="Nagy L.G."/>
            <person name="Floudas D."/>
            <person name="Copeland A."/>
            <person name="Barry K.W."/>
            <person name="Cichocki N."/>
            <person name="Veneault-Fourrey C."/>
            <person name="LaButti K."/>
            <person name="Lindquist E.A."/>
            <person name="Lipzen A."/>
            <person name="Lundell T."/>
            <person name="Morin E."/>
            <person name="Murat C."/>
            <person name="Sun H."/>
            <person name="Tunlid A."/>
            <person name="Henrissat B."/>
            <person name="Grigoriev I.V."/>
            <person name="Hibbett D.S."/>
            <person name="Martin F."/>
            <person name="Nordberg H.P."/>
            <person name="Cantor M.N."/>
            <person name="Hua S.X."/>
        </authorList>
    </citation>
    <scope>NUCLEOTIDE SEQUENCE [LARGE SCALE GENOMIC DNA]</scope>
    <source>
        <strain evidence="4 5">MAFF 305830</strain>
    </source>
</reference>
<proteinExistence type="predicted"/>